<gene>
    <name evidence="2" type="ORF">ISP13_01095</name>
</gene>
<dbReference type="Pfam" id="PF17963">
    <property type="entry name" value="Big_9"/>
    <property type="match status" value="2"/>
</dbReference>
<dbReference type="InterPro" id="IPR013783">
    <property type="entry name" value="Ig-like_fold"/>
</dbReference>
<protein>
    <submittedName>
        <fullName evidence="2">Ig domain-containing protein</fullName>
    </submittedName>
</protein>
<dbReference type="SUPFAM" id="SSF103515">
    <property type="entry name" value="Autotransporter"/>
    <property type="match status" value="1"/>
</dbReference>
<dbReference type="InterPro" id="IPR005546">
    <property type="entry name" value="Autotransporte_beta"/>
</dbReference>
<dbReference type="PANTHER" id="PTHR37494:SF1">
    <property type="entry name" value="STAPHYLOCOCCUS AUREUS SURFACE PROTEIN A"/>
    <property type="match status" value="1"/>
</dbReference>
<dbReference type="Gene3D" id="2.40.128.130">
    <property type="entry name" value="Autotransporter beta-domain"/>
    <property type="match status" value="1"/>
</dbReference>
<reference evidence="2 3" key="1">
    <citation type="submission" date="2020-10" db="EMBL/GenBank/DDBJ databases">
        <title>Phylogeny of dyella-like bacteria.</title>
        <authorList>
            <person name="Fu J."/>
        </authorList>
    </citation>
    <scope>NUCLEOTIDE SEQUENCE [LARGE SCALE GENOMIC DNA]</scope>
    <source>
        <strain evidence="2 3">DHOB07</strain>
    </source>
</reference>
<dbReference type="SMART" id="SM00736">
    <property type="entry name" value="CADG"/>
    <property type="match status" value="4"/>
</dbReference>
<dbReference type="SMART" id="SM00869">
    <property type="entry name" value="Autotransporter"/>
    <property type="match status" value="1"/>
</dbReference>
<evidence type="ECO:0000259" key="1">
    <source>
        <dbReference type="PROSITE" id="PS51208"/>
    </source>
</evidence>
<feature type="domain" description="Autotransporter" evidence="1">
    <location>
        <begin position="1664"/>
        <end position="1943"/>
    </location>
</feature>
<dbReference type="InterPro" id="IPR006644">
    <property type="entry name" value="Cadg"/>
</dbReference>
<dbReference type="InterPro" id="IPR036709">
    <property type="entry name" value="Autotransporte_beta_dom_sf"/>
</dbReference>
<dbReference type="RefSeq" id="WP_284395173.1">
    <property type="nucleotide sequence ID" value="NZ_BSNQ01000002.1"/>
</dbReference>
<dbReference type="Gene3D" id="2.60.40.2810">
    <property type="match status" value="1"/>
</dbReference>
<dbReference type="PROSITE" id="PS51208">
    <property type="entry name" value="AUTOTRANSPORTER"/>
    <property type="match status" value="1"/>
</dbReference>
<dbReference type="Gene3D" id="2.60.40.10">
    <property type="entry name" value="Immunoglobulins"/>
    <property type="match status" value="13"/>
</dbReference>
<dbReference type="EMBL" id="JADIKG010000008">
    <property type="protein sequence ID" value="MFK2872110.1"/>
    <property type="molecule type" value="Genomic_DNA"/>
</dbReference>
<dbReference type="NCBIfam" id="TIGR01414">
    <property type="entry name" value="autotrans_barl"/>
    <property type="match status" value="1"/>
</dbReference>
<accession>A0ABW8IQ86</accession>
<name>A0ABW8IQ86_9GAMM</name>
<dbReference type="SUPFAM" id="SSF49313">
    <property type="entry name" value="Cadherin-like"/>
    <property type="match status" value="12"/>
</dbReference>
<dbReference type="Pfam" id="PF03797">
    <property type="entry name" value="Autotransporter"/>
    <property type="match status" value="1"/>
</dbReference>
<sequence>MSIRLYQAAFRRTLASVHGSGLLLRCLLLCVAFVCMSLVPASARANECPNMSITVPSGTTDTFAVPACSPTGANAPGTAGIAQQPAHGSATISANDADISYTNNGDSATTDSFAWFDDLGEAITVTVTIGASTTPPVTLSPTTAPNGTLGQAYSLQFTASGGNGGPYTFVINSGNLPAGLNDNTSGLISGTPTESGTFSFTETAQDSSGNVGQQAITLTINGGSISVSPTSLPNATAYAAFNQTLAASGGTAPYTFSQVPGTAPPAGITIGSSGSISGTATSLGSTNFSVKVTDSVGTSEQVSYTLQVVAPTITLSPTSLPGATENSPYPTHTLTASGGTGPYTFAVTSGALPSGLSLSSSGVLSGTPTTSGAVSFSVTATDTHGFTSTAQAYSFTISPPLTLAGSTLSAATVGASYNTTISASGGSAPYTYAVTSGVLPAGLSLNTTTGAVSGTPTAGGTFNFTVTATDANSATASGSFSLTVSAPTMSLAPTSLPNATQNVAYSQNITASNGTAPYTYAVTAGALPAGVSLSSAGTLSGTPTVFGSFSFSITATDSSTGTGPYTVARAYALTVVSAAPVITTTSLPAGTVSIAYSQTIVVSGGNPPYTFAVTSGSLPAGLHLNSGTGVLSGTPTAGGTFSVSVTVTDAASNTGTQSYSITINAPTIVVAPTTLPVPTDGVAYSQAISASGGTAPYTFAVTSGSLPPGMTLASNGTLSGTPTGAGTYNFTTTATDSSTGTGPYTGSRAYSFTIAAPTLTLAPAGLALTASYAQAYTQTFTASGGVAPYTYTESGTLPVGVTWNAATATLSGTPTQSGSFPITVTATDHSTGTGAPFSVAQNYTLTVSAAAISISPSTLATGTVGVAYGSSLTASGGVAPYTYAVTSGSLPAGITLSSSGQLSGTPTAAGTFSVTVKATDANNASGSQAYSLTISAPTLALSPTTLPTAAAEVAYSQTFSTSGGTAPYTYSVSAGALPAGLSLNSTTGVLSGTPTIAGTFNFTVRSTDSSTGTGAPYVTSRSYSLSVNAPTITISPTSLPTPLDGVAYSQQLTASGGSGGYTFSITAGALPNGLTLGANGLLSGTPTTVGTFSFTVQVVDGSSFNGSQSYSVTIAPPTLALSPTSLPAATAETAYSQTFSTSGGDAPYSYAVSAGALPAGLSLNASTGVLSGTPTVAGTFSVTVRSTDSSTGTGAPFSTIRTYSLIVNAPGITISPASLPAAQDGAAYSQQLAASGGNGSYNFSISAGTLPNGLSLGANGLLSGTPTAVATYTFTVTAKDGLNFTGSQSYTLSTSQPKPVAVNDTASTLANQAVTVNVTSVDTGPITSIAIGTAPAHGTAVTSGVAIVYTPTHNFFGTDTLTYTATGPGGTSAAATVTITVTPLSVPTAAAQNVTVLAGNTVAINPTSGATGGPFTAVTIVKAPASGSATVSGSAINYAAEATASGQVSFTYTLTNAFGVSLPATVTVTVDPRPIVVSQNVSAIAGKSVQVNLTQGATGGPFTSAALVSVSPASAGNAQIVQGSGGYQLAFTSAPTFSGAAIVTFTLSNAYATSLPGIVTVAVTARPDPSKDAEVLGVLGAQADATRQFAQGQIDNFQQRLENLHGGGGGQGFQNGLTFMSDTGNNGLSPSTWQGNASQTLPGNLNRRYLENPQTPANPSSFSALPDGYTLWTGGAVNFGSRDTTASASGFDFTTAGISAGVDRRISSSFALGVGAGYGHNDTDIGHNGSRSNADSYNLALYGSFSPSQSTFIDGLVSYQWLSFDARRYVTADGNTVSGHRDGGQVFASISAGYEYRSDLLLISPYGRLDAASARLDRYTEQGDATYALSYDSAMVKTTTTSVGVRANYLFKEDYGTVMPQIRLEYEHDFQGSSEATMTYADLLAGPVYRAQVDPLTQNHFLIGIGVNWEFTNQLLLRFEYQNQINAGDQNDQSILINVQKKF</sequence>
<dbReference type="InterPro" id="IPR015919">
    <property type="entry name" value="Cadherin-like_sf"/>
</dbReference>
<proteinExistence type="predicted"/>
<organism evidence="2 3">
    <name type="scientific">Dyella lipolytica</name>
    <dbReference type="NCBI Taxonomy" id="1867835"/>
    <lineage>
        <taxon>Bacteria</taxon>
        <taxon>Pseudomonadati</taxon>
        <taxon>Pseudomonadota</taxon>
        <taxon>Gammaproteobacteria</taxon>
        <taxon>Lysobacterales</taxon>
        <taxon>Rhodanobacteraceae</taxon>
        <taxon>Dyella</taxon>
    </lineage>
</organism>
<keyword evidence="3" id="KW-1185">Reference proteome</keyword>
<evidence type="ECO:0000313" key="3">
    <source>
        <dbReference type="Proteomes" id="UP001620405"/>
    </source>
</evidence>
<evidence type="ECO:0000313" key="2">
    <source>
        <dbReference type="EMBL" id="MFK2872110.1"/>
    </source>
</evidence>
<dbReference type="PANTHER" id="PTHR37494">
    <property type="entry name" value="HEMAGGLUTININ"/>
    <property type="match status" value="1"/>
</dbReference>
<dbReference type="InterPro" id="IPR006315">
    <property type="entry name" value="OM_autotransptr_brl_dom"/>
</dbReference>
<dbReference type="Pfam" id="PF05345">
    <property type="entry name" value="He_PIG"/>
    <property type="match status" value="13"/>
</dbReference>
<comment type="caution">
    <text evidence="2">The sequence shown here is derived from an EMBL/GenBank/DDBJ whole genome shotgun (WGS) entry which is preliminary data.</text>
</comment>
<dbReference type="Proteomes" id="UP001620405">
    <property type="component" value="Unassembled WGS sequence"/>
</dbReference>